<proteinExistence type="predicted"/>
<evidence type="ECO:0000256" key="1">
    <source>
        <dbReference type="SAM" id="MobiDB-lite"/>
    </source>
</evidence>
<organism evidence="3 4">
    <name type="scientific">Derxia gummosa DSM 723</name>
    <dbReference type="NCBI Taxonomy" id="1121388"/>
    <lineage>
        <taxon>Bacteria</taxon>
        <taxon>Pseudomonadati</taxon>
        <taxon>Pseudomonadota</taxon>
        <taxon>Betaproteobacteria</taxon>
        <taxon>Burkholderiales</taxon>
        <taxon>Alcaligenaceae</taxon>
        <taxon>Derxia</taxon>
    </lineage>
</organism>
<evidence type="ECO:0000313" key="3">
    <source>
        <dbReference type="Proteomes" id="UP000675920"/>
    </source>
</evidence>
<reference evidence="4" key="1">
    <citation type="submission" date="2025-08" db="UniProtKB">
        <authorList>
            <consortium name="RefSeq"/>
        </authorList>
    </citation>
    <scope>IDENTIFICATION</scope>
</reference>
<feature type="region of interest" description="Disordered" evidence="1">
    <location>
        <begin position="378"/>
        <end position="401"/>
    </location>
</feature>
<dbReference type="Proteomes" id="UP000675920">
    <property type="component" value="Unplaced"/>
</dbReference>
<protein>
    <submittedName>
        <fullName evidence="4">Uncharacterized protein</fullName>
    </submittedName>
</protein>
<feature type="compositionally biased region" description="Basic residues" evidence="1">
    <location>
        <begin position="392"/>
        <end position="401"/>
    </location>
</feature>
<evidence type="ECO:0000256" key="2">
    <source>
        <dbReference type="SAM" id="SignalP"/>
    </source>
</evidence>
<feature type="region of interest" description="Disordered" evidence="1">
    <location>
        <begin position="23"/>
        <end position="60"/>
    </location>
</feature>
<keyword evidence="3" id="KW-1185">Reference proteome</keyword>
<name>A0A8B6XC41_9BURK</name>
<feature type="signal peptide" evidence="2">
    <location>
        <begin position="1"/>
        <end position="23"/>
    </location>
</feature>
<evidence type="ECO:0000313" key="4">
    <source>
        <dbReference type="RefSeq" id="WP_156924413.1"/>
    </source>
</evidence>
<accession>A0A8B6XC41</accession>
<sequence>MVRMMIGSALLSGALLLSAPCKADPPAGSRAPAQTSPPTARASDPAGRAEADRPAEARPEWPAQPLATVIAAFIAVSGVGLTLGANGRREQDEQRRQARTLQASLVADIRAILRVLDVAAVVDQLIVMCLMPAIGMRIGPAQTAEDYFLLYDAVARDLGLVDETLARRTSAFYVLLKGSRDLARAVDALTEAAGAGQDQVRDGARKVLRTLEHVYRNGLLAVSAAHWLGPRDAALPPGTVPDLWEQAFAATSPEAMADPFFADMLAAWLTIVAIQAVLDETPPDAPIDEVALGQAMLKATDAGSPARRTIDFTLRESRNDRCRGHRPRRAPRIRLQLRTCKADAAPGTPPDPTAEFRARAFAVWAARIAVMSALRQSHVEATDPAVPASRIARPRRARTRR</sequence>
<dbReference type="AlphaFoldDB" id="A0A8B6XC41"/>
<keyword evidence="2" id="KW-0732">Signal</keyword>
<feature type="chain" id="PRO_5034892492" evidence="2">
    <location>
        <begin position="24"/>
        <end position="401"/>
    </location>
</feature>
<dbReference type="RefSeq" id="WP_156924413.1">
    <property type="nucleotide sequence ID" value="NZ_AXWS01000013.1"/>
</dbReference>
<feature type="compositionally biased region" description="Basic and acidic residues" evidence="1">
    <location>
        <begin position="47"/>
        <end position="59"/>
    </location>
</feature>